<dbReference type="PRINTS" id="PR00081">
    <property type="entry name" value="GDHRDH"/>
</dbReference>
<gene>
    <name evidence="5" type="ORF">DFH07DRAFT_871623</name>
</gene>
<keyword evidence="2" id="KW-0521">NADP</keyword>
<dbReference type="GO" id="GO:0016491">
    <property type="term" value="F:oxidoreductase activity"/>
    <property type="evidence" value="ECO:0007669"/>
    <property type="project" value="UniProtKB-KW"/>
</dbReference>
<dbReference type="Pfam" id="PF00106">
    <property type="entry name" value="adh_short"/>
    <property type="match status" value="1"/>
</dbReference>
<dbReference type="PANTHER" id="PTHR43976">
    <property type="entry name" value="SHORT CHAIN DEHYDROGENASE"/>
    <property type="match status" value="1"/>
</dbReference>
<dbReference type="CDD" id="cd05374">
    <property type="entry name" value="17beta-HSD-like_SDR_c"/>
    <property type="match status" value="1"/>
</dbReference>
<reference evidence="5" key="1">
    <citation type="submission" date="2023-03" db="EMBL/GenBank/DDBJ databases">
        <title>Massive genome expansion in bonnet fungi (Mycena s.s.) driven by repeated elements and novel gene families across ecological guilds.</title>
        <authorList>
            <consortium name="Lawrence Berkeley National Laboratory"/>
            <person name="Harder C.B."/>
            <person name="Miyauchi S."/>
            <person name="Viragh M."/>
            <person name="Kuo A."/>
            <person name="Thoen E."/>
            <person name="Andreopoulos B."/>
            <person name="Lu D."/>
            <person name="Skrede I."/>
            <person name="Drula E."/>
            <person name="Henrissat B."/>
            <person name="Morin E."/>
            <person name="Kohler A."/>
            <person name="Barry K."/>
            <person name="LaButti K."/>
            <person name="Morin E."/>
            <person name="Salamov A."/>
            <person name="Lipzen A."/>
            <person name="Mereny Z."/>
            <person name="Hegedus B."/>
            <person name="Baldrian P."/>
            <person name="Stursova M."/>
            <person name="Weitz H."/>
            <person name="Taylor A."/>
            <person name="Grigoriev I.V."/>
            <person name="Nagy L.G."/>
            <person name="Martin F."/>
            <person name="Kauserud H."/>
        </authorList>
    </citation>
    <scope>NUCLEOTIDE SEQUENCE</scope>
    <source>
        <strain evidence="5">CBHHK188m</strain>
    </source>
</reference>
<evidence type="ECO:0000256" key="3">
    <source>
        <dbReference type="ARBA" id="ARBA00023002"/>
    </source>
</evidence>
<protein>
    <submittedName>
        <fullName evidence="5">Dehydrogenase</fullName>
    </submittedName>
</protein>
<dbReference type="InterPro" id="IPR020904">
    <property type="entry name" value="Sc_DH/Rdtase_CS"/>
</dbReference>
<dbReference type="Proteomes" id="UP001215280">
    <property type="component" value="Unassembled WGS sequence"/>
</dbReference>
<dbReference type="PANTHER" id="PTHR43976:SF16">
    <property type="entry name" value="SHORT-CHAIN DEHYDROGENASE_REDUCTASE FAMILY PROTEIN"/>
    <property type="match status" value="1"/>
</dbReference>
<name>A0AAD7HT03_9AGAR</name>
<evidence type="ECO:0000256" key="4">
    <source>
        <dbReference type="RuleBase" id="RU000363"/>
    </source>
</evidence>
<dbReference type="AlphaFoldDB" id="A0AAD7HT03"/>
<proteinExistence type="inferred from homology"/>
<evidence type="ECO:0000313" key="5">
    <source>
        <dbReference type="EMBL" id="KAJ7726829.1"/>
    </source>
</evidence>
<keyword evidence="3" id="KW-0560">Oxidoreductase</keyword>
<evidence type="ECO:0000256" key="2">
    <source>
        <dbReference type="ARBA" id="ARBA00022857"/>
    </source>
</evidence>
<organism evidence="5 6">
    <name type="scientific">Mycena maculata</name>
    <dbReference type="NCBI Taxonomy" id="230809"/>
    <lineage>
        <taxon>Eukaryota</taxon>
        <taxon>Fungi</taxon>
        <taxon>Dikarya</taxon>
        <taxon>Basidiomycota</taxon>
        <taxon>Agaricomycotina</taxon>
        <taxon>Agaricomycetes</taxon>
        <taxon>Agaricomycetidae</taxon>
        <taxon>Agaricales</taxon>
        <taxon>Marasmiineae</taxon>
        <taxon>Mycenaceae</taxon>
        <taxon>Mycena</taxon>
    </lineage>
</organism>
<dbReference type="EMBL" id="JARJLG010000216">
    <property type="protein sequence ID" value="KAJ7726829.1"/>
    <property type="molecule type" value="Genomic_DNA"/>
</dbReference>
<sequence length="281" mass="30398">MAQDLDSPVFLITGCSTGLGRELVLAVLADGFRVIATARRVETLIEVENLGAKILGLDVTWSVQDLAAFAAKATAIYGQVDYLINNAGFGQAGAIEEVSHEEALRQFNTNFFGLVNTTSAFLPHFRGRRAGTLVHISSEVTSTAVPGIGIYTASKAAVDAVSDTWAHELAEYGIRSISVQPGAFRTSFYKDESARTAEAKIEGYAVAHGTLDFMATQFAANLPGDPAKAAHNIIKLVTKHELPLRFVVGEDAFADFKKFYERRLEEMEAARDLSMGTNFDV</sequence>
<dbReference type="PROSITE" id="PS00061">
    <property type="entry name" value="ADH_SHORT"/>
    <property type="match status" value="1"/>
</dbReference>
<evidence type="ECO:0000313" key="6">
    <source>
        <dbReference type="Proteomes" id="UP001215280"/>
    </source>
</evidence>
<keyword evidence="6" id="KW-1185">Reference proteome</keyword>
<dbReference type="PRINTS" id="PR00080">
    <property type="entry name" value="SDRFAMILY"/>
</dbReference>
<comment type="similarity">
    <text evidence="1 4">Belongs to the short-chain dehydrogenases/reductases (SDR) family.</text>
</comment>
<dbReference type="InterPro" id="IPR051911">
    <property type="entry name" value="SDR_oxidoreductase"/>
</dbReference>
<comment type="caution">
    <text evidence="5">The sequence shown here is derived from an EMBL/GenBank/DDBJ whole genome shotgun (WGS) entry which is preliminary data.</text>
</comment>
<dbReference type="InterPro" id="IPR002347">
    <property type="entry name" value="SDR_fam"/>
</dbReference>
<evidence type="ECO:0000256" key="1">
    <source>
        <dbReference type="ARBA" id="ARBA00006484"/>
    </source>
</evidence>
<dbReference type="Gene3D" id="3.40.50.720">
    <property type="entry name" value="NAD(P)-binding Rossmann-like Domain"/>
    <property type="match status" value="1"/>
</dbReference>
<dbReference type="SUPFAM" id="SSF51735">
    <property type="entry name" value="NAD(P)-binding Rossmann-fold domains"/>
    <property type="match status" value="1"/>
</dbReference>
<accession>A0AAD7HT03</accession>
<dbReference type="InterPro" id="IPR036291">
    <property type="entry name" value="NAD(P)-bd_dom_sf"/>
</dbReference>